<evidence type="ECO:0000259" key="7">
    <source>
        <dbReference type="Pfam" id="PF00892"/>
    </source>
</evidence>
<dbReference type="PANTHER" id="PTHR32322:SF2">
    <property type="entry name" value="EAMA DOMAIN-CONTAINING PROTEIN"/>
    <property type="match status" value="1"/>
</dbReference>
<dbReference type="SUPFAM" id="SSF103481">
    <property type="entry name" value="Multidrug resistance efflux transporter EmrE"/>
    <property type="match status" value="2"/>
</dbReference>
<feature type="transmembrane region" description="Helical" evidence="6">
    <location>
        <begin position="68"/>
        <end position="84"/>
    </location>
</feature>
<dbReference type="Proteomes" id="UP001597337">
    <property type="component" value="Unassembled WGS sequence"/>
</dbReference>
<keyword evidence="9" id="KW-1185">Reference proteome</keyword>
<dbReference type="InterPro" id="IPR037185">
    <property type="entry name" value="EmrE-like"/>
</dbReference>
<dbReference type="EMBL" id="JBHUHX010000047">
    <property type="protein sequence ID" value="MFD2113302.1"/>
    <property type="molecule type" value="Genomic_DNA"/>
</dbReference>
<keyword evidence="4 6" id="KW-1133">Transmembrane helix</keyword>
<proteinExistence type="inferred from homology"/>
<feature type="transmembrane region" description="Helical" evidence="6">
    <location>
        <begin position="12"/>
        <end position="35"/>
    </location>
</feature>
<evidence type="ECO:0000313" key="8">
    <source>
        <dbReference type="EMBL" id="MFD2113302.1"/>
    </source>
</evidence>
<dbReference type="Pfam" id="PF00892">
    <property type="entry name" value="EamA"/>
    <property type="match status" value="2"/>
</dbReference>
<feature type="transmembrane region" description="Helical" evidence="6">
    <location>
        <begin position="211"/>
        <end position="233"/>
    </location>
</feature>
<evidence type="ECO:0000313" key="9">
    <source>
        <dbReference type="Proteomes" id="UP001597337"/>
    </source>
</evidence>
<comment type="subcellular location">
    <subcellularLocation>
        <location evidence="1">Membrane</location>
        <topology evidence="1">Multi-pass membrane protein</topology>
    </subcellularLocation>
</comment>
<feature type="transmembrane region" description="Helical" evidence="6">
    <location>
        <begin position="41"/>
        <end position="61"/>
    </location>
</feature>
<feature type="domain" description="EamA" evidence="7">
    <location>
        <begin position="13"/>
        <end position="137"/>
    </location>
</feature>
<sequence length="318" mass="33573">MQNPAQPSSLDGIGLSAALLTPIAWGLTGIFVRLLEELPPATIVAGRLAVGLLVLLPFLLIRRDLALAALRTPLPLAMGLYYLLATEAYARAPVVEVTLIIGTAPVIAVALQWVSGRRPSRRQILYVALALLGLVLYLAPARTAGGAITGQVLAFGCALASALYVIGLRSRAMEGRHLHPLASTAIACLWGLVITLPVLTTSTPDWPSHDALTLIAVLGLVSTVLPTLSYGLAAVRLSPLVTTAVGLLTPLFAGLAAGLVLDEWPRLASIPGAILTLAALLLLIRAGSRDRTIAHSSRSSVRKTSCTQRFLSLRRHWK</sequence>
<keyword evidence="3 6" id="KW-0812">Transmembrane</keyword>
<dbReference type="InterPro" id="IPR000620">
    <property type="entry name" value="EamA_dom"/>
</dbReference>
<accession>A0ABW4YCF1</accession>
<reference evidence="9" key="1">
    <citation type="journal article" date="2019" name="Int. J. Syst. Evol. Microbiol.">
        <title>The Global Catalogue of Microorganisms (GCM) 10K type strain sequencing project: providing services to taxonomists for standard genome sequencing and annotation.</title>
        <authorList>
            <consortium name="The Broad Institute Genomics Platform"/>
            <consortium name="The Broad Institute Genome Sequencing Center for Infectious Disease"/>
            <person name="Wu L."/>
            <person name="Ma J."/>
        </authorList>
    </citation>
    <scope>NUCLEOTIDE SEQUENCE [LARGE SCALE GENOMIC DNA]</scope>
    <source>
        <strain evidence="9">KACC 12597</strain>
    </source>
</reference>
<dbReference type="RefSeq" id="WP_386028061.1">
    <property type="nucleotide sequence ID" value="NZ_JBHUHX010000047.1"/>
</dbReference>
<comment type="caution">
    <text evidence="8">The sequence shown here is derived from an EMBL/GenBank/DDBJ whole genome shotgun (WGS) entry which is preliminary data.</text>
</comment>
<evidence type="ECO:0000256" key="4">
    <source>
        <dbReference type="ARBA" id="ARBA00022989"/>
    </source>
</evidence>
<feature type="transmembrane region" description="Helical" evidence="6">
    <location>
        <begin position="178"/>
        <end position="199"/>
    </location>
</feature>
<feature type="transmembrane region" description="Helical" evidence="6">
    <location>
        <begin position="90"/>
        <end position="111"/>
    </location>
</feature>
<evidence type="ECO:0000256" key="3">
    <source>
        <dbReference type="ARBA" id="ARBA00022692"/>
    </source>
</evidence>
<feature type="transmembrane region" description="Helical" evidence="6">
    <location>
        <begin position="240"/>
        <end position="261"/>
    </location>
</feature>
<protein>
    <submittedName>
        <fullName evidence="8">DMT family transporter</fullName>
    </submittedName>
</protein>
<evidence type="ECO:0000256" key="1">
    <source>
        <dbReference type="ARBA" id="ARBA00004141"/>
    </source>
</evidence>
<dbReference type="PANTHER" id="PTHR32322">
    <property type="entry name" value="INNER MEMBRANE TRANSPORTER"/>
    <property type="match status" value="1"/>
</dbReference>
<comment type="similarity">
    <text evidence="2">Belongs to the EamA transporter family.</text>
</comment>
<feature type="transmembrane region" description="Helical" evidence="6">
    <location>
        <begin position="146"/>
        <end position="166"/>
    </location>
</feature>
<evidence type="ECO:0000256" key="2">
    <source>
        <dbReference type="ARBA" id="ARBA00007362"/>
    </source>
</evidence>
<dbReference type="InterPro" id="IPR050638">
    <property type="entry name" value="AA-Vitamin_Transporters"/>
</dbReference>
<evidence type="ECO:0000256" key="5">
    <source>
        <dbReference type="ARBA" id="ARBA00023136"/>
    </source>
</evidence>
<gene>
    <name evidence="8" type="ORF">ACFSJC_15740</name>
</gene>
<feature type="transmembrane region" description="Helical" evidence="6">
    <location>
        <begin position="267"/>
        <end position="284"/>
    </location>
</feature>
<evidence type="ECO:0000256" key="6">
    <source>
        <dbReference type="SAM" id="Phobius"/>
    </source>
</evidence>
<feature type="domain" description="EamA" evidence="7">
    <location>
        <begin position="149"/>
        <end position="284"/>
    </location>
</feature>
<organism evidence="8 9">
    <name type="scientific">Thiorhodococcus fuscus</name>
    <dbReference type="NCBI Taxonomy" id="527200"/>
    <lineage>
        <taxon>Bacteria</taxon>
        <taxon>Pseudomonadati</taxon>
        <taxon>Pseudomonadota</taxon>
        <taxon>Gammaproteobacteria</taxon>
        <taxon>Chromatiales</taxon>
        <taxon>Chromatiaceae</taxon>
        <taxon>Thiorhodococcus</taxon>
    </lineage>
</organism>
<name>A0ABW4YCF1_9GAMM</name>
<keyword evidence="5 6" id="KW-0472">Membrane</keyword>
<feature type="transmembrane region" description="Helical" evidence="6">
    <location>
        <begin position="123"/>
        <end position="140"/>
    </location>
</feature>